<dbReference type="EMBL" id="OIVN01004225">
    <property type="protein sequence ID" value="SPD16177.1"/>
    <property type="molecule type" value="Genomic_DNA"/>
</dbReference>
<name>A0A2N9HPX0_FAGSY</name>
<sequence>MGDLQTGRDRARQGLAAGWGGSLLRGVANGVGLTLVWVVLWLYRSEGISFAAWPWAGSRLWFGWCSGCTDLAKERRESK</sequence>
<proteinExistence type="predicted"/>
<gene>
    <name evidence="2" type="ORF">FSB_LOCUS44059</name>
</gene>
<organism evidence="2">
    <name type="scientific">Fagus sylvatica</name>
    <name type="common">Beechnut</name>
    <dbReference type="NCBI Taxonomy" id="28930"/>
    <lineage>
        <taxon>Eukaryota</taxon>
        <taxon>Viridiplantae</taxon>
        <taxon>Streptophyta</taxon>
        <taxon>Embryophyta</taxon>
        <taxon>Tracheophyta</taxon>
        <taxon>Spermatophyta</taxon>
        <taxon>Magnoliopsida</taxon>
        <taxon>eudicotyledons</taxon>
        <taxon>Gunneridae</taxon>
        <taxon>Pentapetalae</taxon>
        <taxon>rosids</taxon>
        <taxon>fabids</taxon>
        <taxon>Fagales</taxon>
        <taxon>Fagaceae</taxon>
        <taxon>Fagus</taxon>
    </lineage>
</organism>
<feature type="transmembrane region" description="Helical" evidence="1">
    <location>
        <begin position="23"/>
        <end position="43"/>
    </location>
</feature>
<keyword evidence="1" id="KW-0472">Membrane</keyword>
<evidence type="ECO:0000313" key="2">
    <source>
        <dbReference type="EMBL" id="SPD16177.1"/>
    </source>
</evidence>
<dbReference type="AlphaFoldDB" id="A0A2N9HPX0"/>
<keyword evidence="1" id="KW-0812">Transmembrane</keyword>
<accession>A0A2N9HPX0</accession>
<protein>
    <submittedName>
        <fullName evidence="2">Uncharacterized protein</fullName>
    </submittedName>
</protein>
<keyword evidence="1" id="KW-1133">Transmembrane helix</keyword>
<reference evidence="2" key="1">
    <citation type="submission" date="2018-02" db="EMBL/GenBank/DDBJ databases">
        <authorList>
            <person name="Cohen D.B."/>
            <person name="Kent A.D."/>
        </authorList>
    </citation>
    <scope>NUCLEOTIDE SEQUENCE</scope>
</reference>
<evidence type="ECO:0000256" key="1">
    <source>
        <dbReference type="SAM" id="Phobius"/>
    </source>
</evidence>